<comment type="caution">
    <text evidence="1">The sequence shown here is derived from an EMBL/GenBank/DDBJ whole genome shotgun (WGS) entry which is preliminary data.</text>
</comment>
<protein>
    <submittedName>
        <fullName evidence="1">Sigma-54 modulation protein</fullName>
    </submittedName>
</protein>
<name>A0ABR6P837_9SPIR</name>
<dbReference type="SUPFAM" id="SSF69754">
    <property type="entry name" value="Ribosome binding protein Y (YfiA homologue)"/>
    <property type="match status" value="1"/>
</dbReference>
<dbReference type="InterPro" id="IPR036567">
    <property type="entry name" value="RHF-like"/>
</dbReference>
<evidence type="ECO:0000313" key="2">
    <source>
        <dbReference type="Proteomes" id="UP000555838"/>
    </source>
</evidence>
<sequence>MEPKIQAVNFNLNESEKVFILKKLEKFDTHIKKHVENLKITIKKEHELFEFDAHAHFNWGKIIHIRENGKILLSLIDSAIEKLYKTATKEKEKKNNKQDK</sequence>
<proteinExistence type="predicted"/>
<dbReference type="Proteomes" id="UP000555838">
    <property type="component" value="Unassembled WGS sequence"/>
</dbReference>
<reference evidence="1 2" key="1">
    <citation type="submission" date="2020-08" db="EMBL/GenBank/DDBJ databases">
        <title>Genomic Encyclopedia of Type Strains, Phase IV (KMG-IV): sequencing the most valuable type-strain genomes for metagenomic binning, comparative biology and taxonomic classification.</title>
        <authorList>
            <person name="Goeker M."/>
        </authorList>
    </citation>
    <scope>NUCLEOTIDE SEQUENCE [LARGE SCALE GENOMIC DNA]</scope>
    <source>
        <strain evidence="1 2">DSM 24625</strain>
    </source>
</reference>
<dbReference type="Gene3D" id="3.30.160.100">
    <property type="entry name" value="Ribosome hibernation promotion factor-like"/>
    <property type="match status" value="1"/>
</dbReference>
<dbReference type="RefSeq" id="WP_183219214.1">
    <property type="nucleotide sequence ID" value="NZ_CP123998.1"/>
</dbReference>
<keyword evidence="2" id="KW-1185">Reference proteome</keyword>
<gene>
    <name evidence="1" type="ORF">HNP68_000025</name>
</gene>
<organism evidence="1 2">
    <name type="scientific">Borreliella yangtzensis</name>
    <dbReference type="NCBI Taxonomy" id="683292"/>
    <lineage>
        <taxon>Bacteria</taxon>
        <taxon>Pseudomonadati</taxon>
        <taxon>Spirochaetota</taxon>
        <taxon>Spirochaetia</taxon>
        <taxon>Spirochaetales</taxon>
        <taxon>Borreliaceae</taxon>
        <taxon>Borreliella</taxon>
    </lineage>
</organism>
<dbReference type="InterPro" id="IPR003489">
    <property type="entry name" value="RHF/RaiA"/>
</dbReference>
<accession>A0ABR6P837</accession>
<dbReference type="Pfam" id="PF02482">
    <property type="entry name" value="Ribosomal_S30AE"/>
    <property type="match status" value="1"/>
</dbReference>
<dbReference type="EMBL" id="JACHFG010000001">
    <property type="protein sequence ID" value="MBB6042441.1"/>
    <property type="molecule type" value="Genomic_DNA"/>
</dbReference>
<evidence type="ECO:0000313" key="1">
    <source>
        <dbReference type="EMBL" id="MBB6042441.1"/>
    </source>
</evidence>